<evidence type="ECO:0000259" key="6">
    <source>
        <dbReference type="PROSITE" id="PS50405"/>
    </source>
</evidence>
<dbReference type="Pfam" id="PF02798">
    <property type="entry name" value="GST_N"/>
    <property type="match status" value="1"/>
</dbReference>
<dbReference type="PROSITE" id="PS50405">
    <property type="entry name" value="GST_CTER"/>
    <property type="match status" value="1"/>
</dbReference>
<dbReference type="Gene3D" id="3.40.30.10">
    <property type="entry name" value="Glutaredoxin"/>
    <property type="match status" value="1"/>
</dbReference>
<dbReference type="GO" id="GO:0004364">
    <property type="term" value="F:glutathione transferase activity"/>
    <property type="evidence" value="ECO:0007669"/>
    <property type="project" value="UniProtKB-EC"/>
</dbReference>
<dbReference type="EMBL" id="HBUF01537178">
    <property type="protein sequence ID" value="CAG6753696.1"/>
    <property type="molecule type" value="Transcribed_RNA"/>
</dbReference>
<proteinExistence type="inferred from homology"/>
<dbReference type="PROSITE" id="PS50404">
    <property type="entry name" value="GST_NTER"/>
    <property type="match status" value="1"/>
</dbReference>
<dbReference type="InterPro" id="IPR036249">
    <property type="entry name" value="Thioredoxin-like_sf"/>
</dbReference>
<feature type="domain" description="GST N-terminal" evidence="5">
    <location>
        <begin position="2"/>
        <end position="80"/>
    </location>
</feature>
<sequence>MSTYKLSYFKGKALAEPIRFMLSYMEKDFEDHRFEREDWPKLKPSMPFGKVPVLEVDGYKQFHQSGAICRYLAKQCGLAGSDPEEDLKIDMAYDELNDFRAAIASYHYDANEESKNSKWEPLNTTTIPYYMERFENLGKSNKGYLANAKLSWVDIYFVALLDYLNFMAKQDLVGDDKPALRKLVNEVHAIPAIKQWVEKRPQSDW</sequence>
<protein>
    <recommendedName>
        <fullName evidence="1">glutathione transferase</fullName>
        <ecNumber evidence="1">2.5.1.18</ecNumber>
    </recommendedName>
</protein>
<name>A0A8D8ZTN0_9HEMI</name>
<dbReference type="SFLD" id="SFLDS00019">
    <property type="entry name" value="Glutathione_Transferase_(cytos"/>
    <property type="match status" value="1"/>
</dbReference>
<dbReference type="InterPro" id="IPR004045">
    <property type="entry name" value="Glutathione_S-Trfase_N"/>
</dbReference>
<evidence type="ECO:0000259" key="5">
    <source>
        <dbReference type="PROSITE" id="PS50404"/>
    </source>
</evidence>
<dbReference type="GO" id="GO:0006749">
    <property type="term" value="P:glutathione metabolic process"/>
    <property type="evidence" value="ECO:0007669"/>
    <property type="project" value="TreeGrafter"/>
</dbReference>
<comment type="catalytic activity">
    <reaction evidence="4">
        <text>RX + glutathione = an S-substituted glutathione + a halide anion + H(+)</text>
        <dbReference type="Rhea" id="RHEA:16437"/>
        <dbReference type="ChEBI" id="CHEBI:15378"/>
        <dbReference type="ChEBI" id="CHEBI:16042"/>
        <dbReference type="ChEBI" id="CHEBI:17792"/>
        <dbReference type="ChEBI" id="CHEBI:57925"/>
        <dbReference type="ChEBI" id="CHEBI:90779"/>
        <dbReference type="EC" id="2.5.1.18"/>
    </reaction>
</comment>
<dbReference type="SFLD" id="SFLDG01205">
    <property type="entry name" value="AMPS.1"/>
    <property type="match status" value="1"/>
</dbReference>
<dbReference type="GO" id="GO:0004602">
    <property type="term" value="F:glutathione peroxidase activity"/>
    <property type="evidence" value="ECO:0007669"/>
    <property type="project" value="UniProtKB-ARBA"/>
</dbReference>
<dbReference type="AlphaFoldDB" id="A0A8D8ZTN0"/>
<dbReference type="SFLD" id="SFLDG00363">
    <property type="entry name" value="AMPS_(cytGST):_Alpha-__Mu-__Pi"/>
    <property type="match status" value="1"/>
</dbReference>
<reference evidence="7" key="1">
    <citation type="submission" date="2021-05" db="EMBL/GenBank/DDBJ databases">
        <authorList>
            <person name="Alioto T."/>
            <person name="Alioto T."/>
            <person name="Gomez Garrido J."/>
        </authorList>
    </citation>
    <scope>NUCLEOTIDE SEQUENCE</scope>
</reference>
<dbReference type="PANTHER" id="PTHR11571:SF224">
    <property type="entry name" value="HEMATOPOIETIC PROSTAGLANDIN D SYNTHASE"/>
    <property type="match status" value="1"/>
</dbReference>
<dbReference type="CDD" id="cd03192">
    <property type="entry name" value="GST_C_Sigma_like"/>
    <property type="match status" value="1"/>
</dbReference>
<evidence type="ECO:0000256" key="3">
    <source>
        <dbReference type="ARBA" id="ARBA00038317"/>
    </source>
</evidence>
<evidence type="ECO:0000313" key="7">
    <source>
        <dbReference type="EMBL" id="CAG6753694.1"/>
    </source>
</evidence>
<keyword evidence="2 7" id="KW-0808">Transferase</keyword>
<dbReference type="Gene3D" id="1.20.1050.10">
    <property type="match status" value="1"/>
</dbReference>
<feature type="domain" description="GST C-terminal" evidence="6">
    <location>
        <begin position="82"/>
        <end position="205"/>
    </location>
</feature>
<dbReference type="EC" id="2.5.1.18" evidence="1"/>
<dbReference type="SUPFAM" id="SSF52833">
    <property type="entry name" value="Thioredoxin-like"/>
    <property type="match status" value="1"/>
</dbReference>
<evidence type="ECO:0000256" key="1">
    <source>
        <dbReference type="ARBA" id="ARBA00012452"/>
    </source>
</evidence>
<dbReference type="SUPFAM" id="SSF47616">
    <property type="entry name" value="GST C-terminal domain-like"/>
    <property type="match status" value="1"/>
</dbReference>
<dbReference type="PANTHER" id="PTHR11571">
    <property type="entry name" value="GLUTATHIONE S-TRANSFERASE"/>
    <property type="match status" value="1"/>
</dbReference>
<evidence type="ECO:0000256" key="2">
    <source>
        <dbReference type="ARBA" id="ARBA00022679"/>
    </source>
</evidence>
<dbReference type="FunFam" id="1.20.1050.10:FF:000030">
    <property type="entry name" value="Glutathione S-transferase S1"/>
    <property type="match status" value="1"/>
</dbReference>
<dbReference type="InterPro" id="IPR050213">
    <property type="entry name" value="GST_superfamily"/>
</dbReference>
<dbReference type="InterPro" id="IPR040079">
    <property type="entry name" value="Glutathione_S-Trfase"/>
</dbReference>
<dbReference type="InterPro" id="IPR010987">
    <property type="entry name" value="Glutathione-S-Trfase_C-like"/>
</dbReference>
<evidence type="ECO:0000256" key="4">
    <source>
        <dbReference type="ARBA" id="ARBA00047960"/>
    </source>
</evidence>
<dbReference type="EMBL" id="HBUF01537176">
    <property type="protein sequence ID" value="CAG6753694.1"/>
    <property type="molecule type" value="Transcribed_RNA"/>
</dbReference>
<dbReference type="Pfam" id="PF14497">
    <property type="entry name" value="GST_C_3"/>
    <property type="match status" value="1"/>
</dbReference>
<comment type="similarity">
    <text evidence="3">Belongs to the GST superfamily. Sigma family.</text>
</comment>
<dbReference type="FunFam" id="3.40.30.10:FF:000035">
    <property type="entry name" value="hematopoietic prostaglandin D synthase"/>
    <property type="match status" value="1"/>
</dbReference>
<accession>A0A8D8ZTN0</accession>
<organism evidence="7">
    <name type="scientific">Cacopsylla melanoneura</name>
    <dbReference type="NCBI Taxonomy" id="428564"/>
    <lineage>
        <taxon>Eukaryota</taxon>
        <taxon>Metazoa</taxon>
        <taxon>Ecdysozoa</taxon>
        <taxon>Arthropoda</taxon>
        <taxon>Hexapoda</taxon>
        <taxon>Insecta</taxon>
        <taxon>Pterygota</taxon>
        <taxon>Neoptera</taxon>
        <taxon>Paraneoptera</taxon>
        <taxon>Hemiptera</taxon>
        <taxon>Sternorrhyncha</taxon>
        <taxon>Psylloidea</taxon>
        <taxon>Psyllidae</taxon>
        <taxon>Psyllinae</taxon>
        <taxon>Cacopsylla</taxon>
    </lineage>
</organism>
<dbReference type="InterPro" id="IPR036282">
    <property type="entry name" value="Glutathione-S-Trfase_C_sf"/>
</dbReference>
<dbReference type="InterPro" id="IPR004046">
    <property type="entry name" value="GST_C"/>
</dbReference>
<dbReference type="CDD" id="cd03039">
    <property type="entry name" value="GST_N_Sigma_like"/>
    <property type="match status" value="1"/>
</dbReference>